<comment type="caution">
    <text evidence="2">The sequence shown here is derived from an EMBL/GenBank/DDBJ whole genome shotgun (WGS) entry which is preliminary data.</text>
</comment>
<evidence type="ECO:0000313" key="2">
    <source>
        <dbReference type="EMBL" id="OGH00053.1"/>
    </source>
</evidence>
<dbReference type="Proteomes" id="UP000177583">
    <property type="component" value="Unassembled WGS sequence"/>
</dbReference>
<dbReference type="NCBIfam" id="TIGR00278">
    <property type="entry name" value="membrane protein insertion efficiency factor YidD"/>
    <property type="match status" value="1"/>
</dbReference>
<comment type="similarity">
    <text evidence="1">Belongs to the UPF0161 family.</text>
</comment>
<keyword evidence="1" id="KW-0472">Membrane</keyword>
<dbReference type="PANTHER" id="PTHR33383">
    <property type="entry name" value="MEMBRANE PROTEIN INSERTION EFFICIENCY FACTOR-RELATED"/>
    <property type="match status" value="1"/>
</dbReference>
<dbReference type="GO" id="GO:0005886">
    <property type="term" value="C:plasma membrane"/>
    <property type="evidence" value="ECO:0007669"/>
    <property type="project" value="UniProtKB-SubCell"/>
</dbReference>
<dbReference type="SMART" id="SM01234">
    <property type="entry name" value="Haemolytic"/>
    <property type="match status" value="1"/>
</dbReference>
<dbReference type="PANTHER" id="PTHR33383:SF1">
    <property type="entry name" value="MEMBRANE PROTEIN INSERTION EFFICIENCY FACTOR-RELATED"/>
    <property type="match status" value="1"/>
</dbReference>
<organism evidence="2 3">
    <name type="scientific">Candidatus Lambdaproteobacteria bacterium RIFOXYD2_FULL_56_26</name>
    <dbReference type="NCBI Taxonomy" id="1817773"/>
    <lineage>
        <taxon>Bacteria</taxon>
        <taxon>Pseudomonadati</taxon>
        <taxon>Pseudomonadota</taxon>
        <taxon>Candidatus Lambdaproteobacteria</taxon>
    </lineage>
</organism>
<name>A0A1F6GPP7_9PROT</name>
<proteinExistence type="inferred from homology"/>
<comment type="function">
    <text evidence="1">Could be involved in insertion of integral membrane proteins into the membrane.</text>
</comment>
<dbReference type="EMBL" id="MFNF01000050">
    <property type="protein sequence ID" value="OGH00053.1"/>
    <property type="molecule type" value="Genomic_DNA"/>
</dbReference>
<protein>
    <recommendedName>
        <fullName evidence="1">Putative membrane protein insertion efficiency factor</fullName>
    </recommendedName>
</protein>
<sequence>MNLGFLRRWTVAPVLGLIWLYKKIISPMLPPSCIYYPTCSEYAHQALVRHGLFKGSVLAVWRLLRCQPFCQGGVDDVPLKFTFLKS</sequence>
<keyword evidence="1" id="KW-1003">Cell membrane</keyword>
<accession>A0A1F6GPP7</accession>
<dbReference type="AlphaFoldDB" id="A0A1F6GPP7"/>
<dbReference type="HAMAP" id="MF_00386">
    <property type="entry name" value="UPF0161_YidD"/>
    <property type="match status" value="1"/>
</dbReference>
<dbReference type="Pfam" id="PF01809">
    <property type="entry name" value="YidD"/>
    <property type="match status" value="1"/>
</dbReference>
<comment type="subcellular location">
    <subcellularLocation>
        <location evidence="1">Cell membrane</location>
        <topology evidence="1">Peripheral membrane protein</topology>
        <orientation evidence="1">Cytoplasmic side</orientation>
    </subcellularLocation>
</comment>
<evidence type="ECO:0000313" key="3">
    <source>
        <dbReference type="Proteomes" id="UP000177583"/>
    </source>
</evidence>
<dbReference type="InterPro" id="IPR002696">
    <property type="entry name" value="Membr_insert_effic_factor_YidD"/>
</dbReference>
<reference evidence="2 3" key="1">
    <citation type="journal article" date="2016" name="Nat. Commun.">
        <title>Thousands of microbial genomes shed light on interconnected biogeochemical processes in an aquifer system.</title>
        <authorList>
            <person name="Anantharaman K."/>
            <person name="Brown C.T."/>
            <person name="Hug L.A."/>
            <person name="Sharon I."/>
            <person name="Castelle C.J."/>
            <person name="Probst A.J."/>
            <person name="Thomas B.C."/>
            <person name="Singh A."/>
            <person name="Wilkins M.J."/>
            <person name="Karaoz U."/>
            <person name="Brodie E.L."/>
            <person name="Williams K.H."/>
            <person name="Hubbard S.S."/>
            <person name="Banfield J.F."/>
        </authorList>
    </citation>
    <scope>NUCLEOTIDE SEQUENCE [LARGE SCALE GENOMIC DNA]</scope>
</reference>
<gene>
    <name evidence="2" type="ORF">A2557_04190</name>
</gene>
<evidence type="ECO:0000256" key="1">
    <source>
        <dbReference type="HAMAP-Rule" id="MF_00386"/>
    </source>
</evidence>